<keyword evidence="3" id="KW-1185">Reference proteome</keyword>
<dbReference type="SMART" id="SM00034">
    <property type="entry name" value="CLECT"/>
    <property type="match status" value="1"/>
</dbReference>
<dbReference type="WBParaSite" id="PSU_v2.g7822.t1">
    <property type="protein sequence ID" value="PSU_v2.g7822.t1"/>
    <property type="gene ID" value="PSU_v2.g7822"/>
</dbReference>
<dbReference type="Proteomes" id="UP000887577">
    <property type="component" value="Unplaced"/>
</dbReference>
<evidence type="ECO:0000313" key="4">
    <source>
        <dbReference type="WBParaSite" id="PSU_v2.g7822.t1"/>
    </source>
</evidence>
<dbReference type="PANTHER" id="PTHR22803">
    <property type="entry name" value="MANNOSE, PHOSPHOLIPASE, LECTIN RECEPTOR RELATED"/>
    <property type="match status" value="1"/>
</dbReference>
<name>A0A914Z664_9BILA</name>
<dbReference type="InterPro" id="IPR016187">
    <property type="entry name" value="CTDL_fold"/>
</dbReference>
<accession>A0A914Z664</accession>
<reference evidence="4" key="1">
    <citation type="submission" date="2022-11" db="UniProtKB">
        <authorList>
            <consortium name="WormBaseParasite"/>
        </authorList>
    </citation>
    <scope>IDENTIFICATION</scope>
</reference>
<dbReference type="AlphaFoldDB" id="A0A914Z664"/>
<dbReference type="InterPro" id="IPR001304">
    <property type="entry name" value="C-type_lectin-like"/>
</dbReference>
<feature type="signal peptide" evidence="1">
    <location>
        <begin position="1"/>
        <end position="24"/>
    </location>
</feature>
<protein>
    <submittedName>
        <fullName evidence="4">C-type lectin domain-containing protein</fullName>
    </submittedName>
</protein>
<organism evidence="3 4">
    <name type="scientific">Panagrolaimus superbus</name>
    <dbReference type="NCBI Taxonomy" id="310955"/>
    <lineage>
        <taxon>Eukaryota</taxon>
        <taxon>Metazoa</taxon>
        <taxon>Ecdysozoa</taxon>
        <taxon>Nematoda</taxon>
        <taxon>Chromadorea</taxon>
        <taxon>Rhabditida</taxon>
        <taxon>Tylenchina</taxon>
        <taxon>Panagrolaimomorpha</taxon>
        <taxon>Panagrolaimoidea</taxon>
        <taxon>Panagrolaimidae</taxon>
        <taxon>Panagrolaimus</taxon>
    </lineage>
</organism>
<dbReference type="SUPFAM" id="SSF56436">
    <property type="entry name" value="C-type lectin-like"/>
    <property type="match status" value="1"/>
</dbReference>
<dbReference type="InterPro" id="IPR050111">
    <property type="entry name" value="C-type_lectin/snaclec_domain"/>
</dbReference>
<dbReference type="Gene3D" id="3.10.100.10">
    <property type="entry name" value="Mannose-Binding Protein A, subunit A"/>
    <property type="match status" value="1"/>
</dbReference>
<dbReference type="InterPro" id="IPR016186">
    <property type="entry name" value="C-type_lectin-like/link_sf"/>
</dbReference>
<dbReference type="CDD" id="cd00037">
    <property type="entry name" value="CLECT"/>
    <property type="match status" value="1"/>
</dbReference>
<evidence type="ECO:0000256" key="1">
    <source>
        <dbReference type="SAM" id="SignalP"/>
    </source>
</evidence>
<dbReference type="PROSITE" id="PS50041">
    <property type="entry name" value="C_TYPE_LECTIN_2"/>
    <property type="match status" value="1"/>
</dbReference>
<evidence type="ECO:0000259" key="2">
    <source>
        <dbReference type="PROSITE" id="PS50041"/>
    </source>
</evidence>
<proteinExistence type="predicted"/>
<dbReference type="Pfam" id="PF00059">
    <property type="entry name" value="Lectin_C"/>
    <property type="match status" value="1"/>
</dbReference>
<feature type="chain" id="PRO_5037194868" evidence="1">
    <location>
        <begin position="25"/>
        <end position="156"/>
    </location>
</feature>
<sequence>MLKFIFVFVYLLLIFGVSVNGAASESAECGSGYHFFEGTKACYGRSFRYIGHWKDAEENCQKENGHLASIHSNEEAEFISSILPMGTEQLWIGLSNHVGEWQWNDGTPYDYTNWKEDPSIGLPKCAIFEKGNFVEMDCEKVGDFHFSICKREPWLL</sequence>
<keyword evidence="1" id="KW-0732">Signal</keyword>
<feature type="domain" description="C-type lectin" evidence="2">
    <location>
        <begin position="42"/>
        <end position="140"/>
    </location>
</feature>
<evidence type="ECO:0000313" key="3">
    <source>
        <dbReference type="Proteomes" id="UP000887577"/>
    </source>
</evidence>